<name>A0A9E2SFF5_9BACT</name>
<dbReference type="EMBL" id="JAHSPG010000016">
    <property type="protein sequence ID" value="MBV4360050.1"/>
    <property type="molecule type" value="Genomic_DNA"/>
</dbReference>
<gene>
    <name evidence="7" type="ORF">KTO63_22985</name>
</gene>
<dbReference type="RefSeq" id="WP_217794300.1">
    <property type="nucleotide sequence ID" value="NZ_JAHSPG010000016.1"/>
</dbReference>
<dbReference type="CDD" id="cd00096">
    <property type="entry name" value="Ig"/>
    <property type="match status" value="1"/>
</dbReference>
<proteinExistence type="predicted"/>
<dbReference type="InterPro" id="IPR051275">
    <property type="entry name" value="Cell_adhesion_signaling"/>
</dbReference>
<dbReference type="InterPro" id="IPR003599">
    <property type="entry name" value="Ig_sub"/>
</dbReference>
<comment type="caution">
    <text evidence="7">The sequence shown here is derived from an EMBL/GenBank/DDBJ whole genome shotgun (WGS) entry which is preliminary data.</text>
</comment>
<keyword evidence="5" id="KW-0393">Immunoglobulin domain</keyword>
<evidence type="ECO:0000259" key="6">
    <source>
        <dbReference type="PROSITE" id="PS50835"/>
    </source>
</evidence>
<keyword evidence="4" id="KW-0325">Glycoprotein</keyword>
<feature type="domain" description="Ig-like" evidence="6">
    <location>
        <begin position="13"/>
        <end position="114"/>
    </location>
</feature>
<dbReference type="GO" id="GO:0005886">
    <property type="term" value="C:plasma membrane"/>
    <property type="evidence" value="ECO:0007669"/>
    <property type="project" value="TreeGrafter"/>
</dbReference>
<dbReference type="InterPro" id="IPR007110">
    <property type="entry name" value="Ig-like_dom"/>
</dbReference>
<dbReference type="PANTHER" id="PTHR11640:SF164">
    <property type="entry name" value="MAM DOMAIN-CONTAINING GLYCOSYLPHOSPHATIDYLINOSITOL ANCHOR PROTEIN 1"/>
    <property type="match status" value="1"/>
</dbReference>
<dbReference type="GO" id="GO:0005911">
    <property type="term" value="C:cell-cell junction"/>
    <property type="evidence" value="ECO:0007669"/>
    <property type="project" value="TreeGrafter"/>
</dbReference>
<keyword evidence="8" id="KW-1185">Reference proteome</keyword>
<organism evidence="7 8">
    <name type="scientific">Pinibacter aurantiacus</name>
    <dbReference type="NCBI Taxonomy" id="2851599"/>
    <lineage>
        <taxon>Bacteria</taxon>
        <taxon>Pseudomonadati</taxon>
        <taxon>Bacteroidota</taxon>
        <taxon>Chitinophagia</taxon>
        <taxon>Chitinophagales</taxon>
        <taxon>Chitinophagaceae</taxon>
        <taxon>Pinibacter</taxon>
    </lineage>
</organism>
<evidence type="ECO:0000256" key="5">
    <source>
        <dbReference type="ARBA" id="ARBA00023319"/>
    </source>
</evidence>
<dbReference type="PANTHER" id="PTHR11640">
    <property type="entry name" value="NEPHRIN"/>
    <property type="match status" value="1"/>
</dbReference>
<dbReference type="PROSITE" id="PS50835">
    <property type="entry name" value="IG_LIKE"/>
    <property type="match status" value="2"/>
</dbReference>
<feature type="domain" description="Ig-like" evidence="6">
    <location>
        <begin position="328"/>
        <end position="409"/>
    </location>
</feature>
<dbReference type="AlphaFoldDB" id="A0A9E2SFF5"/>
<sequence length="500" mass="53349">MRKSNLKQGFLLPAIMLVMGILSVFIADAQLTVKANPSFSVQEADPITTNLSVTASGGTTPYTYQWKKKGVVTTLSTTSSIRINVVAFSDSGSYTCVVTDKAGNTLESSPIYVTVTMPATAPVFVSAIADITVAEAAKLQFLTRAAFWAPRGVCKWYKEDGTPVTGGVEGYNTAGAAVGPYYTYDQAKTSMSGNYYCTMTNGMGVTKSNVFKVTVNPATATPVINYLNSALSSYKDSTMYRVTFLEGSISTSDYLNVTATGYTTIQWKKDGQPIATPSSTPTRFAVQDQPGRSWQGSDAGTYTVDLTNSVGTTTSVPIIVTIAPSVKPKLIAHTADTTVTEADTIALYGVASGVAVNYTWARLLADGTIRSITNQKNTYSTYMSIADTGTYYCIAYNTAGSDTAAIRVTMKRTQPLPIFLDLKDQYEQGGSNLVSVRLIGELSETLTLCYIDGTAATRGTLQLYSLGVPGGSGTLPVGKHTIRFTNADATLVLEKTFELK</sequence>
<evidence type="ECO:0000313" key="7">
    <source>
        <dbReference type="EMBL" id="MBV4360050.1"/>
    </source>
</evidence>
<keyword evidence="3" id="KW-1015">Disulfide bond</keyword>
<evidence type="ECO:0000256" key="4">
    <source>
        <dbReference type="ARBA" id="ARBA00023180"/>
    </source>
</evidence>
<comment type="subcellular location">
    <subcellularLocation>
        <location evidence="1">Membrane</location>
        <topology evidence="1">Single-pass type I membrane protein</topology>
    </subcellularLocation>
</comment>
<evidence type="ECO:0000256" key="2">
    <source>
        <dbReference type="ARBA" id="ARBA00023136"/>
    </source>
</evidence>
<evidence type="ECO:0000313" key="8">
    <source>
        <dbReference type="Proteomes" id="UP000812270"/>
    </source>
</evidence>
<dbReference type="Pfam" id="PF13927">
    <property type="entry name" value="Ig_3"/>
    <property type="match status" value="1"/>
</dbReference>
<dbReference type="SMART" id="SM00409">
    <property type="entry name" value="IG"/>
    <property type="match status" value="3"/>
</dbReference>
<reference evidence="7" key="1">
    <citation type="submission" date="2021-06" db="EMBL/GenBank/DDBJ databases">
        <authorList>
            <person name="Huq M.A."/>
        </authorList>
    </citation>
    <scope>NUCLEOTIDE SEQUENCE</scope>
    <source>
        <strain evidence="7">MAH-26</strain>
    </source>
</reference>
<evidence type="ECO:0000256" key="1">
    <source>
        <dbReference type="ARBA" id="ARBA00004479"/>
    </source>
</evidence>
<keyword evidence="2" id="KW-0472">Membrane</keyword>
<dbReference type="GO" id="GO:0050839">
    <property type="term" value="F:cell adhesion molecule binding"/>
    <property type="evidence" value="ECO:0007669"/>
    <property type="project" value="TreeGrafter"/>
</dbReference>
<protein>
    <submittedName>
        <fullName evidence="7">Immunoglobulin domain-containing protein</fullName>
    </submittedName>
</protein>
<dbReference type="Proteomes" id="UP000812270">
    <property type="component" value="Unassembled WGS sequence"/>
</dbReference>
<dbReference type="GO" id="GO:0098609">
    <property type="term" value="P:cell-cell adhesion"/>
    <property type="evidence" value="ECO:0007669"/>
    <property type="project" value="TreeGrafter"/>
</dbReference>
<accession>A0A9E2SFF5</accession>
<evidence type="ECO:0000256" key="3">
    <source>
        <dbReference type="ARBA" id="ARBA00023157"/>
    </source>
</evidence>